<feature type="transmembrane region" description="Helical" evidence="1">
    <location>
        <begin position="36"/>
        <end position="59"/>
    </location>
</feature>
<name>A0A397Q9L5_9HYPH</name>
<keyword evidence="3" id="KW-1185">Reference proteome</keyword>
<dbReference type="Proteomes" id="UP000266273">
    <property type="component" value="Unassembled WGS sequence"/>
</dbReference>
<accession>A0A397Q9L5</accession>
<evidence type="ECO:0000313" key="3">
    <source>
        <dbReference type="Proteomes" id="UP000266273"/>
    </source>
</evidence>
<reference evidence="2 3" key="1">
    <citation type="submission" date="2018-08" db="EMBL/GenBank/DDBJ databases">
        <title>Genomic Encyclopedia of Archaeal and Bacterial Type Strains, Phase II (KMG-II): from individual species to whole genera.</title>
        <authorList>
            <person name="Goeker M."/>
        </authorList>
    </citation>
    <scope>NUCLEOTIDE SEQUENCE [LARGE SCALE GENOMIC DNA]</scope>
    <source>
        <strain evidence="2 3">DSM 5002</strain>
    </source>
</reference>
<dbReference type="RefSeq" id="WP_119061026.1">
    <property type="nucleotide sequence ID" value="NZ_QXDF01000001.1"/>
</dbReference>
<dbReference type="OrthoDB" id="7626888at2"/>
<comment type="caution">
    <text evidence="2">The sequence shown here is derived from an EMBL/GenBank/DDBJ whole genome shotgun (WGS) entry which is preliminary data.</text>
</comment>
<keyword evidence="1" id="KW-0812">Transmembrane</keyword>
<evidence type="ECO:0000256" key="1">
    <source>
        <dbReference type="SAM" id="Phobius"/>
    </source>
</evidence>
<dbReference type="AlphaFoldDB" id="A0A397Q9L5"/>
<sequence length="412" mass="45444">MANGLDTGGNGDDNGQAGRWRGRLSAASERVRDRRVLSVTSLIGGILLGAVAVFLALAWERDGPSPEESQCASYVQGRIAWNDDDNTRWDSSWLNRLCRGTTRPAQPGLCFSSIREIPLEKGAAIQADWKDAVALCAGTENAQARIACYREGVERGMHFRDAIEQCNPPPIIAGRTACERLVQGNITWNKTGDTSWTPRRLDLLCEDTTRPTQPLLCFDRLFHGSGPWDQIVDGNWRRAAQLCAGTNSVRETTDCVTGTLADLDEQAIEPEPQIVDTGEDAPPPQSRADRLFRAVLKACNPRRPTDRSTRCKRFVQGNIPWSQDGYQDWEPAVLDELCGKTRAPQQPGLCFFRAISGEIEGDSKGESKWAYAVRLCAGTNDADARLDCYERERAAGKDSRAAIRACKEAEQD</sequence>
<organism evidence="2 3">
    <name type="scientific">Dichotomicrobium thermohalophilum</name>
    <dbReference type="NCBI Taxonomy" id="933063"/>
    <lineage>
        <taxon>Bacteria</taxon>
        <taxon>Pseudomonadati</taxon>
        <taxon>Pseudomonadota</taxon>
        <taxon>Alphaproteobacteria</taxon>
        <taxon>Hyphomicrobiales</taxon>
        <taxon>Hyphomicrobiaceae</taxon>
        <taxon>Dichotomicrobium</taxon>
    </lineage>
</organism>
<keyword evidence="1" id="KW-0472">Membrane</keyword>
<protein>
    <submittedName>
        <fullName evidence="2">Uncharacterized protein</fullName>
    </submittedName>
</protein>
<dbReference type="EMBL" id="QXDF01000001">
    <property type="protein sequence ID" value="RIA56207.1"/>
    <property type="molecule type" value="Genomic_DNA"/>
</dbReference>
<keyword evidence="1" id="KW-1133">Transmembrane helix</keyword>
<evidence type="ECO:0000313" key="2">
    <source>
        <dbReference type="EMBL" id="RIA56207.1"/>
    </source>
</evidence>
<proteinExistence type="predicted"/>
<gene>
    <name evidence="2" type="ORF">BXY53_1309</name>
</gene>